<name>A0A0A0KNG2_CUCSA</name>
<sequence>MTGDCSWMQREHCNSVSTKSGTPHAPHVEMSRRHLIEHLPKLHLHSTDHRHVSIM</sequence>
<reference evidence="1 2" key="1">
    <citation type="journal article" date="2009" name="Nat. Genet.">
        <title>The genome of the cucumber, Cucumis sativus L.</title>
        <authorList>
            <person name="Huang S."/>
            <person name="Li R."/>
            <person name="Zhang Z."/>
            <person name="Li L."/>
            <person name="Gu X."/>
            <person name="Fan W."/>
            <person name="Lucas W.J."/>
            <person name="Wang X."/>
            <person name="Xie B."/>
            <person name="Ni P."/>
            <person name="Ren Y."/>
            <person name="Zhu H."/>
            <person name="Li J."/>
            <person name="Lin K."/>
            <person name="Jin W."/>
            <person name="Fei Z."/>
            <person name="Li G."/>
            <person name="Staub J."/>
            <person name="Kilian A."/>
            <person name="van der Vossen E.A."/>
            <person name="Wu Y."/>
            <person name="Guo J."/>
            <person name="He J."/>
            <person name="Jia Z."/>
            <person name="Ren Y."/>
            <person name="Tian G."/>
            <person name="Lu Y."/>
            <person name="Ruan J."/>
            <person name="Qian W."/>
            <person name="Wang M."/>
            <person name="Huang Q."/>
            <person name="Li B."/>
            <person name="Xuan Z."/>
            <person name="Cao J."/>
            <person name="Asan"/>
            <person name="Wu Z."/>
            <person name="Zhang J."/>
            <person name="Cai Q."/>
            <person name="Bai Y."/>
            <person name="Zhao B."/>
            <person name="Han Y."/>
            <person name="Li Y."/>
            <person name="Li X."/>
            <person name="Wang S."/>
            <person name="Shi Q."/>
            <person name="Liu S."/>
            <person name="Cho W.K."/>
            <person name="Kim J.Y."/>
            <person name="Xu Y."/>
            <person name="Heller-Uszynska K."/>
            <person name="Miao H."/>
            <person name="Cheng Z."/>
            <person name="Zhang S."/>
            <person name="Wu J."/>
            <person name="Yang Y."/>
            <person name="Kang H."/>
            <person name="Li M."/>
            <person name="Liang H."/>
            <person name="Ren X."/>
            <person name="Shi Z."/>
            <person name="Wen M."/>
            <person name="Jian M."/>
            <person name="Yang H."/>
            <person name="Zhang G."/>
            <person name="Yang Z."/>
            <person name="Chen R."/>
            <person name="Liu S."/>
            <person name="Li J."/>
            <person name="Ma L."/>
            <person name="Liu H."/>
            <person name="Zhou Y."/>
            <person name="Zhao J."/>
            <person name="Fang X."/>
            <person name="Li G."/>
            <person name="Fang L."/>
            <person name="Li Y."/>
            <person name="Liu D."/>
            <person name="Zheng H."/>
            <person name="Zhang Y."/>
            <person name="Qin N."/>
            <person name="Li Z."/>
            <person name="Yang G."/>
            <person name="Yang S."/>
            <person name="Bolund L."/>
            <person name="Kristiansen K."/>
            <person name="Zheng H."/>
            <person name="Li S."/>
            <person name="Zhang X."/>
            <person name="Yang H."/>
            <person name="Wang J."/>
            <person name="Sun R."/>
            <person name="Zhang B."/>
            <person name="Jiang S."/>
            <person name="Wang J."/>
            <person name="Du Y."/>
            <person name="Li S."/>
        </authorList>
    </citation>
    <scope>NUCLEOTIDE SEQUENCE [LARGE SCALE GENOMIC DNA]</scope>
    <source>
        <strain evidence="2">cv. 9930</strain>
    </source>
</reference>
<gene>
    <name evidence="1" type="ORF">Csa_5G173560</name>
</gene>
<reference evidence="1 2" key="2">
    <citation type="journal article" date="2009" name="PLoS ONE">
        <title>An integrated genetic and cytogenetic map of the cucumber genome.</title>
        <authorList>
            <person name="Ren Y."/>
            <person name="Zhang Z."/>
            <person name="Liu J."/>
            <person name="Staub J.E."/>
            <person name="Han Y."/>
            <person name="Cheng Z."/>
            <person name="Li X."/>
            <person name="Lu J."/>
            <person name="Miao H."/>
            <person name="Kang H."/>
            <person name="Xie B."/>
            <person name="Gu X."/>
            <person name="Wang X."/>
            <person name="Du Y."/>
            <person name="Jin W."/>
            <person name="Huang S."/>
        </authorList>
    </citation>
    <scope>NUCLEOTIDE SEQUENCE [LARGE SCALE GENOMIC DNA]</scope>
    <source>
        <strain evidence="2">cv. 9930</strain>
    </source>
</reference>
<reference evidence="1 2" key="3">
    <citation type="journal article" date="2010" name="BMC Genomics">
        <title>Transcriptome sequencing and comparative analysis of cucumber flowers with different sex types.</title>
        <authorList>
            <person name="Guo S."/>
            <person name="Zheng Y."/>
            <person name="Joung J.G."/>
            <person name="Liu S."/>
            <person name="Zhang Z."/>
            <person name="Crasta O.R."/>
            <person name="Sobral B.W."/>
            <person name="Xu Y."/>
            <person name="Huang S."/>
            <person name="Fei Z."/>
        </authorList>
    </citation>
    <scope>NUCLEOTIDE SEQUENCE [LARGE SCALE GENOMIC DNA]</scope>
    <source>
        <strain evidence="2">cv. 9930</strain>
    </source>
</reference>
<accession>A0A0A0KNG2</accession>
<protein>
    <submittedName>
        <fullName evidence="1">Uncharacterized protein</fullName>
    </submittedName>
</protein>
<proteinExistence type="predicted"/>
<evidence type="ECO:0000313" key="2">
    <source>
        <dbReference type="Proteomes" id="UP000029981"/>
    </source>
</evidence>
<dbReference type="Gramene" id="KGN50429">
    <property type="protein sequence ID" value="KGN50429"/>
    <property type="gene ID" value="Csa_5G173560"/>
</dbReference>
<dbReference type="AlphaFoldDB" id="A0A0A0KNG2"/>
<dbReference type="Proteomes" id="UP000029981">
    <property type="component" value="Chromosome 5"/>
</dbReference>
<dbReference type="EMBL" id="CM002926">
    <property type="protein sequence ID" value="KGN50429.1"/>
    <property type="molecule type" value="Genomic_DNA"/>
</dbReference>
<keyword evidence="2" id="KW-1185">Reference proteome</keyword>
<organism evidence="1 2">
    <name type="scientific">Cucumis sativus</name>
    <name type="common">Cucumber</name>
    <dbReference type="NCBI Taxonomy" id="3659"/>
    <lineage>
        <taxon>Eukaryota</taxon>
        <taxon>Viridiplantae</taxon>
        <taxon>Streptophyta</taxon>
        <taxon>Embryophyta</taxon>
        <taxon>Tracheophyta</taxon>
        <taxon>Spermatophyta</taxon>
        <taxon>Magnoliopsida</taxon>
        <taxon>eudicotyledons</taxon>
        <taxon>Gunneridae</taxon>
        <taxon>Pentapetalae</taxon>
        <taxon>rosids</taxon>
        <taxon>fabids</taxon>
        <taxon>Cucurbitales</taxon>
        <taxon>Cucurbitaceae</taxon>
        <taxon>Benincaseae</taxon>
        <taxon>Cucumis</taxon>
    </lineage>
</organism>
<evidence type="ECO:0000313" key="1">
    <source>
        <dbReference type="EMBL" id="KGN50429.1"/>
    </source>
</evidence>
<reference evidence="1 2" key="4">
    <citation type="journal article" date="2011" name="BMC Genomics">
        <title>RNA-Seq improves annotation of protein-coding genes in the cucumber genome.</title>
        <authorList>
            <person name="Li Z."/>
            <person name="Zhang Z."/>
            <person name="Yan P."/>
            <person name="Huang S."/>
            <person name="Fei Z."/>
            <person name="Lin K."/>
        </authorList>
    </citation>
    <scope>NUCLEOTIDE SEQUENCE [LARGE SCALE GENOMIC DNA]</scope>
    <source>
        <strain evidence="2">cv. 9930</strain>
    </source>
</reference>